<dbReference type="KEGG" id="ido:I598_0671"/>
<evidence type="ECO:0000259" key="2">
    <source>
        <dbReference type="Pfam" id="PF13556"/>
    </source>
</evidence>
<dbReference type="RefSeq" id="WP_198155742.1">
    <property type="nucleotide sequence ID" value="NZ_CP014209.1"/>
</dbReference>
<accession>A0A168EN66</accession>
<dbReference type="EMBL" id="CP014209">
    <property type="protein sequence ID" value="ANC30251.1"/>
    <property type="molecule type" value="Genomic_DNA"/>
</dbReference>
<dbReference type="InterPro" id="IPR051448">
    <property type="entry name" value="CdaR-like_regulators"/>
</dbReference>
<reference evidence="3 4" key="1">
    <citation type="submission" date="2016-01" db="EMBL/GenBank/DDBJ databases">
        <title>Complete genome sequence of a soil Actinobacterium, Isoptericola dokdonensis DS-3.</title>
        <authorList>
            <person name="Kwon S.-K."/>
            <person name="Kim J.F."/>
        </authorList>
    </citation>
    <scope>NUCLEOTIDE SEQUENCE [LARGE SCALE GENOMIC DNA]</scope>
    <source>
        <strain evidence="3 4">DS-3</strain>
    </source>
</reference>
<dbReference type="InterPro" id="IPR042070">
    <property type="entry name" value="PucR_C-HTH_sf"/>
</dbReference>
<proteinExistence type="predicted"/>
<evidence type="ECO:0000313" key="4">
    <source>
        <dbReference type="Proteomes" id="UP000076794"/>
    </source>
</evidence>
<feature type="compositionally biased region" description="Low complexity" evidence="1">
    <location>
        <begin position="14"/>
        <end position="32"/>
    </location>
</feature>
<dbReference type="PANTHER" id="PTHR33744:SF1">
    <property type="entry name" value="DNA-BINDING TRANSCRIPTIONAL ACTIVATOR ADER"/>
    <property type="match status" value="1"/>
</dbReference>
<feature type="region of interest" description="Disordered" evidence="1">
    <location>
        <begin position="1"/>
        <end position="42"/>
    </location>
</feature>
<dbReference type="PANTHER" id="PTHR33744">
    <property type="entry name" value="CARBOHYDRATE DIACID REGULATOR"/>
    <property type="match status" value="1"/>
</dbReference>
<organism evidence="3 4">
    <name type="scientific">Isoptericola dokdonensis DS-3</name>
    <dbReference type="NCBI Taxonomy" id="1300344"/>
    <lineage>
        <taxon>Bacteria</taxon>
        <taxon>Bacillati</taxon>
        <taxon>Actinomycetota</taxon>
        <taxon>Actinomycetes</taxon>
        <taxon>Micrococcales</taxon>
        <taxon>Promicromonosporaceae</taxon>
        <taxon>Isoptericola</taxon>
    </lineage>
</organism>
<dbReference type="AlphaFoldDB" id="A0A168EN66"/>
<evidence type="ECO:0000313" key="3">
    <source>
        <dbReference type="EMBL" id="ANC30251.1"/>
    </source>
</evidence>
<dbReference type="Gene3D" id="1.10.10.2840">
    <property type="entry name" value="PucR C-terminal helix-turn-helix domain"/>
    <property type="match status" value="1"/>
</dbReference>
<sequence>MPSAPTVLPRPDRAAPVPAGRPAAPALPGPVRRPGHPDRSRHQLVGHLLDGTCRTGDVPWIAARLGLPVHGRYTVVALAGGSAAARIAARTLVEGPAHWHTTASGAYGIVGGTAPLRPDPLPPGVRLGVGLGARGLARVAQDRRRADLALAVGGAGVVRLGEHLPAALVAGDHELGTLLALRVLGPVLATGDEAEVLLRTLETWLDADGSTRTCADRLGCHRNTVTNRLHRIERLTGHRVDRPRDVVELALALARARSGPLPPAAATTGP</sequence>
<protein>
    <recommendedName>
        <fullName evidence="2">PucR C-terminal helix-turn-helix domain-containing protein</fullName>
    </recommendedName>
</protein>
<feature type="domain" description="PucR C-terminal helix-turn-helix" evidence="2">
    <location>
        <begin position="197"/>
        <end position="254"/>
    </location>
</feature>
<dbReference type="PATRIC" id="fig|1300344.3.peg.674"/>
<dbReference type="STRING" id="1300344.I598_0671"/>
<dbReference type="Pfam" id="PF13556">
    <property type="entry name" value="HTH_30"/>
    <property type="match status" value="1"/>
</dbReference>
<name>A0A168EN66_9MICO</name>
<dbReference type="InterPro" id="IPR025736">
    <property type="entry name" value="PucR_C-HTH_dom"/>
</dbReference>
<dbReference type="Proteomes" id="UP000076794">
    <property type="component" value="Chromosome"/>
</dbReference>
<keyword evidence="4" id="KW-1185">Reference proteome</keyword>
<gene>
    <name evidence="3" type="ORF">I598_0671</name>
</gene>
<evidence type="ECO:0000256" key="1">
    <source>
        <dbReference type="SAM" id="MobiDB-lite"/>
    </source>
</evidence>